<evidence type="ECO:0000259" key="5">
    <source>
        <dbReference type="PROSITE" id="PS50893"/>
    </source>
</evidence>
<dbReference type="InterPro" id="IPR050107">
    <property type="entry name" value="ABC_carbohydrate_import_ATPase"/>
</dbReference>
<dbReference type="SUPFAM" id="SSF52540">
    <property type="entry name" value="P-loop containing nucleoside triphosphate hydrolases"/>
    <property type="match status" value="2"/>
</dbReference>
<dbReference type="KEGG" id="tes:BW730_11990"/>
<dbReference type="InterPro" id="IPR027417">
    <property type="entry name" value="P-loop_NTPase"/>
</dbReference>
<dbReference type="Pfam" id="PF00005">
    <property type="entry name" value="ABC_tran"/>
    <property type="match status" value="2"/>
</dbReference>
<keyword evidence="3" id="KW-0547">Nucleotide-binding</keyword>
<keyword evidence="1" id="KW-0813">Transport</keyword>
<protein>
    <recommendedName>
        <fullName evidence="5">ABC transporter domain-containing protein</fullName>
    </recommendedName>
</protein>
<evidence type="ECO:0000313" key="6">
    <source>
        <dbReference type="EMBL" id="AQP48104.1"/>
    </source>
</evidence>
<dbReference type="PROSITE" id="PS50893">
    <property type="entry name" value="ABC_TRANSPORTER_2"/>
    <property type="match status" value="2"/>
</dbReference>
<dbReference type="RefSeq" id="WP_077686433.1">
    <property type="nucleotide sequence ID" value="NZ_CP019606.1"/>
</dbReference>
<keyword evidence="7" id="KW-1185">Reference proteome</keyword>
<dbReference type="GO" id="GO:0005524">
    <property type="term" value="F:ATP binding"/>
    <property type="evidence" value="ECO:0007669"/>
    <property type="project" value="UniProtKB-KW"/>
</dbReference>
<dbReference type="SMART" id="SM00382">
    <property type="entry name" value="AAA"/>
    <property type="match status" value="2"/>
</dbReference>
<feature type="domain" description="ABC transporter" evidence="5">
    <location>
        <begin position="258"/>
        <end position="504"/>
    </location>
</feature>
<dbReference type="InterPro" id="IPR003593">
    <property type="entry name" value="AAA+_ATPase"/>
</dbReference>
<evidence type="ECO:0000256" key="3">
    <source>
        <dbReference type="ARBA" id="ARBA00022741"/>
    </source>
</evidence>
<evidence type="ECO:0000313" key="7">
    <source>
        <dbReference type="Proteomes" id="UP000188145"/>
    </source>
</evidence>
<gene>
    <name evidence="6" type="ORF">BW730_11990</name>
</gene>
<dbReference type="InterPro" id="IPR003439">
    <property type="entry name" value="ABC_transporter-like_ATP-bd"/>
</dbReference>
<feature type="domain" description="ABC transporter" evidence="5">
    <location>
        <begin position="9"/>
        <end position="246"/>
    </location>
</feature>
<dbReference type="EMBL" id="CP019606">
    <property type="protein sequence ID" value="AQP48104.1"/>
    <property type="molecule type" value="Genomic_DNA"/>
</dbReference>
<evidence type="ECO:0000256" key="1">
    <source>
        <dbReference type="ARBA" id="ARBA00022448"/>
    </source>
</evidence>
<dbReference type="Gene3D" id="3.40.50.300">
    <property type="entry name" value="P-loop containing nucleotide triphosphate hydrolases"/>
    <property type="match status" value="2"/>
</dbReference>
<evidence type="ECO:0000256" key="2">
    <source>
        <dbReference type="ARBA" id="ARBA00022737"/>
    </source>
</evidence>
<dbReference type="GO" id="GO:0016887">
    <property type="term" value="F:ATP hydrolysis activity"/>
    <property type="evidence" value="ECO:0007669"/>
    <property type="project" value="InterPro"/>
</dbReference>
<reference evidence="7" key="1">
    <citation type="submission" date="2017-02" db="EMBL/GenBank/DDBJ databases">
        <title>Tessaracoccus aquaemaris sp. nov., isolated from the intestine of a Korean rockfish, Sebastes schlegelii, in a marine aquaculture pond.</title>
        <authorList>
            <person name="Tak E.J."/>
            <person name="Bae J.-W."/>
        </authorList>
    </citation>
    <scope>NUCLEOTIDE SEQUENCE [LARGE SCALE GENOMIC DNA]</scope>
    <source>
        <strain evidence="7">NSG39</strain>
    </source>
</reference>
<dbReference type="AlphaFoldDB" id="A0A1Q2CPT7"/>
<dbReference type="STRING" id="1332264.BW730_11990"/>
<sequence length="509" mass="54572">MGADTDVVLECRELSKTYGRVRALKAATLTLRRGEVRALLGKNGAGKSTLVKLLSGVETPDRPGGEMFLDGQLVAWANAHEAQQGGVAVVHQEFSLVPELSVAENITLGRWPRRAGIVDRREVRRQAVEAMDLLGVTLPPGRPVSRLSTAQQQLVEISKALLAKPKVLILDEPTSALNTTEVDVLLALLRRLAGQGVAIIYVSHRMREIPAVADTLTVLRDGEEVATRNVVDVTTEEVARMIAGTEGLAAEERARREPRDPSSTVVLEVEDLRIPGILDGVDLALREGEVLGIAGLLGSGRTELLESIFGTRRDVTGTVRVAGSVVASRTPGRMLARGVAMTPEDRKRSGIVPILGVGENMMLTARSRVIGGPLIDAPKERAAVRELIDRLRIRASGGQQPIANLSGGNQQKAVIGRCLAGQMRVLLLDEPTRGVDVDAKGQIYELIRELASAGVSSVFVSSELEELTQVCDRVLVLRDGRLQEEVPGAEASSDRLLALAMKGKEGHVA</sequence>
<keyword evidence="2" id="KW-0677">Repeat</keyword>
<dbReference type="InterPro" id="IPR017871">
    <property type="entry name" value="ABC_transporter-like_CS"/>
</dbReference>
<proteinExistence type="predicted"/>
<dbReference type="PANTHER" id="PTHR43790">
    <property type="entry name" value="CARBOHYDRATE TRANSPORT ATP-BINDING PROTEIN MG119-RELATED"/>
    <property type="match status" value="1"/>
</dbReference>
<accession>A0A1Q2CPT7</accession>
<organism evidence="6 7">
    <name type="scientific">Tessaracoccus aquimaris</name>
    <dbReference type="NCBI Taxonomy" id="1332264"/>
    <lineage>
        <taxon>Bacteria</taxon>
        <taxon>Bacillati</taxon>
        <taxon>Actinomycetota</taxon>
        <taxon>Actinomycetes</taxon>
        <taxon>Propionibacteriales</taxon>
        <taxon>Propionibacteriaceae</taxon>
        <taxon>Tessaracoccus</taxon>
    </lineage>
</organism>
<evidence type="ECO:0000256" key="4">
    <source>
        <dbReference type="ARBA" id="ARBA00022840"/>
    </source>
</evidence>
<dbReference type="Proteomes" id="UP000188145">
    <property type="component" value="Chromosome"/>
</dbReference>
<dbReference type="CDD" id="cd03215">
    <property type="entry name" value="ABC_Carb_Monos_II"/>
    <property type="match status" value="1"/>
</dbReference>
<name>A0A1Q2CPT7_9ACTN</name>
<dbReference type="CDD" id="cd03216">
    <property type="entry name" value="ABC_Carb_Monos_I"/>
    <property type="match status" value="1"/>
</dbReference>
<dbReference type="OrthoDB" id="3648693at2"/>
<dbReference type="PANTHER" id="PTHR43790:SF9">
    <property type="entry name" value="GALACTOFURANOSE TRANSPORTER ATP-BINDING PROTEIN YTFR"/>
    <property type="match status" value="1"/>
</dbReference>
<dbReference type="PROSITE" id="PS00211">
    <property type="entry name" value="ABC_TRANSPORTER_1"/>
    <property type="match status" value="1"/>
</dbReference>
<keyword evidence="4" id="KW-0067">ATP-binding</keyword>